<reference evidence="2 3" key="2">
    <citation type="journal article" date="2013" name="Genome Announc.">
        <title>Genome Sequence of Growth-Improving Paenibacillus mucilaginosus Strain KNP414.</title>
        <authorList>
            <person name="Lu J.J."/>
            <person name="Wang J.F."/>
            <person name="Hu X.F."/>
        </authorList>
    </citation>
    <scope>NUCLEOTIDE SEQUENCE [LARGE SCALE GENOMIC DNA]</scope>
    <source>
        <strain evidence="2 3">KNP414</strain>
    </source>
</reference>
<dbReference type="InterPro" id="IPR007354">
    <property type="entry name" value="CruF-like"/>
</dbReference>
<organism evidence="2 3">
    <name type="scientific">Paenibacillus mucilaginosus (strain KNP414)</name>
    <dbReference type="NCBI Taxonomy" id="1036673"/>
    <lineage>
        <taxon>Bacteria</taxon>
        <taxon>Bacillati</taxon>
        <taxon>Bacillota</taxon>
        <taxon>Bacilli</taxon>
        <taxon>Bacillales</taxon>
        <taxon>Paenibacillaceae</taxon>
        <taxon>Paenibacillus</taxon>
    </lineage>
</organism>
<dbReference type="PATRIC" id="fig|1036673.3.peg.2686"/>
<protein>
    <submittedName>
        <fullName evidence="2">Phytoene dehydrogenase-related protein</fullName>
    </submittedName>
</protein>
<dbReference type="EMBL" id="CP002869">
    <property type="protein sequence ID" value="AEI41492.1"/>
    <property type="molecule type" value="Genomic_DNA"/>
</dbReference>
<dbReference type="Pfam" id="PF04240">
    <property type="entry name" value="Caroten_synth"/>
    <property type="match status" value="1"/>
</dbReference>
<evidence type="ECO:0000256" key="1">
    <source>
        <dbReference type="SAM" id="Phobius"/>
    </source>
</evidence>
<dbReference type="AlphaFoldDB" id="F8F5S8"/>
<sequence>MVNQWVVRITALYIFWFLCGYVLVSTGLLPAWLEWANSLYLILGGSTALVWYVRRYGARQALMLFVICGSVSYAAEWIGVHTSRWFGTYEYGLSFAPLVLGVPLAIPFAWCMLLIIAKAFAPVPPSGGAWKGLTLEQSLSAGKRELKAARKAAKRRSFWLPAVWAASMVTAIDLLLDPVAAQQRYWTWESAKNAAWNASFYSVPLSNFICWWITSLLILNMVNYLHDEYFEDHPGSDRTGTFIPMLLLLTLESLFLTLAVKSGLWWAAGLNVALLLLLFLWRSKEVPRRS</sequence>
<feature type="transmembrane region" description="Helical" evidence="1">
    <location>
        <begin position="157"/>
        <end position="176"/>
    </location>
</feature>
<feature type="transmembrane region" description="Helical" evidence="1">
    <location>
        <begin position="38"/>
        <end position="54"/>
    </location>
</feature>
<gene>
    <name evidence="2" type="ordered locus">KNP414_02934</name>
</gene>
<keyword evidence="1" id="KW-0812">Transmembrane</keyword>
<feature type="transmembrane region" description="Helical" evidence="1">
    <location>
        <begin position="92"/>
        <end position="116"/>
    </location>
</feature>
<name>F8F5S8_PAEMK</name>
<proteinExistence type="predicted"/>
<dbReference type="PANTHER" id="PTHR39419">
    <property type="entry name" value="SLL0814 PROTEIN"/>
    <property type="match status" value="1"/>
</dbReference>
<feature type="transmembrane region" description="Helical" evidence="1">
    <location>
        <begin position="12"/>
        <end position="32"/>
    </location>
</feature>
<evidence type="ECO:0000313" key="3">
    <source>
        <dbReference type="Proteomes" id="UP000006620"/>
    </source>
</evidence>
<feature type="transmembrane region" description="Helical" evidence="1">
    <location>
        <begin position="61"/>
        <end position="80"/>
    </location>
</feature>
<keyword evidence="1" id="KW-1133">Transmembrane helix</keyword>
<dbReference type="RefSeq" id="WP_013916653.1">
    <property type="nucleotide sequence ID" value="NC_015690.1"/>
</dbReference>
<dbReference type="Proteomes" id="UP000006620">
    <property type="component" value="Chromosome"/>
</dbReference>
<keyword evidence="1" id="KW-0472">Membrane</keyword>
<dbReference type="PANTHER" id="PTHR39419:SF1">
    <property type="entry name" value="SLL0814 PROTEIN"/>
    <property type="match status" value="1"/>
</dbReference>
<reference evidence="3" key="1">
    <citation type="submission" date="2011-06" db="EMBL/GenBank/DDBJ databases">
        <title>Complete genome sequence of Paenibacillus mucilaginosus KNP414.</title>
        <authorList>
            <person name="Wang J."/>
            <person name="Hu S."/>
            <person name="Hu X."/>
            <person name="Zhang B."/>
            <person name="Dong D."/>
            <person name="Zhang S."/>
            <person name="Zhao K."/>
            <person name="Wu D."/>
        </authorList>
    </citation>
    <scope>NUCLEOTIDE SEQUENCE [LARGE SCALE GENOMIC DNA]</scope>
    <source>
        <strain evidence="3">KNP414</strain>
    </source>
</reference>
<accession>F8F5S8</accession>
<evidence type="ECO:0000313" key="2">
    <source>
        <dbReference type="EMBL" id="AEI41492.1"/>
    </source>
</evidence>
<dbReference type="HOGENOM" id="CLU_070738_1_0_9"/>
<feature type="transmembrane region" description="Helical" evidence="1">
    <location>
        <begin position="240"/>
        <end position="258"/>
    </location>
</feature>
<dbReference type="KEGG" id="pms:KNP414_02934"/>
<feature type="transmembrane region" description="Helical" evidence="1">
    <location>
        <begin position="264"/>
        <end position="281"/>
    </location>
</feature>
<feature type="transmembrane region" description="Helical" evidence="1">
    <location>
        <begin position="196"/>
        <end position="219"/>
    </location>
</feature>